<name>A5G8I9_GEOUR</name>
<dbReference type="SFLD" id="SFLDG01082">
    <property type="entry name" value="B12-binding_domain_containing"/>
    <property type="match status" value="1"/>
</dbReference>
<dbReference type="EMBL" id="CP000698">
    <property type="protein sequence ID" value="ABQ28107.1"/>
    <property type="molecule type" value="Genomic_DNA"/>
</dbReference>
<dbReference type="Pfam" id="PF04055">
    <property type="entry name" value="Radical_SAM"/>
    <property type="match status" value="1"/>
</dbReference>
<proteinExistence type="predicted"/>
<gene>
    <name evidence="2" type="ordered locus">Gura_3961</name>
</gene>
<dbReference type="InterPro" id="IPR058240">
    <property type="entry name" value="rSAM_sf"/>
</dbReference>
<dbReference type="InterPro" id="IPR007197">
    <property type="entry name" value="rSAM"/>
</dbReference>
<dbReference type="SUPFAM" id="SSF102114">
    <property type="entry name" value="Radical SAM enzymes"/>
    <property type="match status" value="1"/>
</dbReference>
<reference evidence="2 3" key="1">
    <citation type="submission" date="2007-05" db="EMBL/GenBank/DDBJ databases">
        <title>Complete sequence of Geobacter uraniireducens Rf4.</title>
        <authorList>
            <consortium name="US DOE Joint Genome Institute"/>
            <person name="Copeland A."/>
            <person name="Lucas S."/>
            <person name="Lapidus A."/>
            <person name="Barry K."/>
            <person name="Detter J.C."/>
            <person name="Glavina del Rio T."/>
            <person name="Hammon N."/>
            <person name="Israni S."/>
            <person name="Dalin E."/>
            <person name="Tice H."/>
            <person name="Pitluck S."/>
            <person name="Chertkov O."/>
            <person name="Brettin T."/>
            <person name="Bruce D."/>
            <person name="Han C."/>
            <person name="Schmutz J."/>
            <person name="Larimer F."/>
            <person name="Land M."/>
            <person name="Hauser L."/>
            <person name="Kyrpides N."/>
            <person name="Mikhailova N."/>
            <person name="Shelobolina E."/>
            <person name="Aklujkar M."/>
            <person name="Lovley D."/>
            <person name="Richardson P."/>
        </authorList>
    </citation>
    <scope>NUCLEOTIDE SEQUENCE [LARGE SCALE GENOMIC DNA]</scope>
    <source>
        <strain evidence="2 3">Rf4</strain>
    </source>
</reference>
<dbReference type="CDD" id="cd01335">
    <property type="entry name" value="Radical_SAM"/>
    <property type="match status" value="1"/>
</dbReference>
<evidence type="ECO:0000313" key="2">
    <source>
        <dbReference type="EMBL" id="ABQ28107.1"/>
    </source>
</evidence>
<dbReference type="Gene3D" id="3.80.30.20">
    <property type="entry name" value="tm_1862 like domain"/>
    <property type="match status" value="1"/>
</dbReference>
<dbReference type="OrthoDB" id="9806827at2"/>
<keyword evidence="3" id="KW-1185">Reference proteome</keyword>
<dbReference type="STRING" id="351605.Gura_3961"/>
<feature type="domain" description="Radical SAM core" evidence="1">
    <location>
        <begin position="241"/>
        <end position="479"/>
    </location>
</feature>
<organism evidence="2 3">
    <name type="scientific">Geotalea uraniireducens (strain Rf4)</name>
    <name type="common">Geobacter uraniireducens</name>
    <dbReference type="NCBI Taxonomy" id="351605"/>
    <lineage>
        <taxon>Bacteria</taxon>
        <taxon>Pseudomonadati</taxon>
        <taxon>Thermodesulfobacteriota</taxon>
        <taxon>Desulfuromonadia</taxon>
        <taxon>Geobacterales</taxon>
        <taxon>Geobacteraceae</taxon>
        <taxon>Geotalea</taxon>
    </lineage>
</organism>
<dbReference type="KEGG" id="gur:Gura_3961"/>
<dbReference type="GO" id="GO:0051536">
    <property type="term" value="F:iron-sulfur cluster binding"/>
    <property type="evidence" value="ECO:0007669"/>
    <property type="project" value="InterPro"/>
</dbReference>
<accession>A5G8I9</accession>
<dbReference type="PANTHER" id="PTHR42731">
    <property type="entry name" value="SLL1084 PROTEIN"/>
    <property type="match status" value="1"/>
</dbReference>
<dbReference type="PANTHER" id="PTHR42731:SF5">
    <property type="entry name" value="RADICAL SAM DOMAIN PROTEIN"/>
    <property type="match status" value="1"/>
</dbReference>
<dbReference type="InterPro" id="IPR023404">
    <property type="entry name" value="rSAM_horseshoe"/>
</dbReference>
<evidence type="ECO:0000313" key="3">
    <source>
        <dbReference type="Proteomes" id="UP000006695"/>
    </source>
</evidence>
<sequence>MSWKIIEKYRKILACETGVTPKAAAGLTFCLVYPNRYHAAMSNLGFQAVHSLLNAYPDVLCERAFLPDREELEEYRKSGSKLLSLESQRPLTEFDVIAFSVSFESDYLNIPPILNLAGIPVYAGERDESMPLVMAGGAALFLNPEPVADFMDLVCIGEAEPLLPGLLEVLTSEEQIGRDELLKHCARVPGIYVPSLYETVYEGGRLVSRTPLAGAPPTVRRIWDEEAGRRPTTSEILTEATEFADMYLIEVSRGCPRGCRFCAAGFIYLPYRQRTLEAVKAEVTKGLQERQRIGLVGAAVSDYHGIGDLCRYILDQGGKISVSSLRIDGLDDELIEALKESGHKTVALAPEGGSQRLRDLIRKNISEEQILAACDRLIGRDILNLKLYFIIGLPTETAADLDEMVGLVERIRERVIAAARKNKRLGEVVLSINPFIPKPFTPFQWCGMEDLKSLEKKAKYLHKALGRLSNVRIQLEGLKDAYLQALLSRGDRRLAPLLVRAGESGGWRRAAKELGLDTDAYVCRNIPLDELLPWDFIDSGVKEKLVSEYERAFAEGEGTACMAVPQ</sequence>
<dbReference type="SMART" id="SM00729">
    <property type="entry name" value="Elp3"/>
    <property type="match status" value="1"/>
</dbReference>
<dbReference type="HOGENOM" id="CLU_011543_3_3_7"/>
<dbReference type="Pfam" id="PF19864">
    <property type="entry name" value="Radical_SAM_N2"/>
    <property type="match status" value="1"/>
</dbReference>
<dbReference type="PROSITE" id="PS51918">
    <property type="entry name" value="RADICAL_SAM"/>
    <property type="match status" value="1"/>
</dbReference>
<dbReference type="InterPro" id="IPR006638">
    <property type="entry name" value="Elp3/MiaA/NifB-like_rSAM"/>
</dbReference>
<dbReference type="Proteomes" id="UP000006695">
    <property type="component" value="Chromosome"/>
</dbReference>
<dbReference type="RefSeq" id="WP_011940744.1">
    <property type="nucleotide sequence ID" value="NC_009483.1"/>
</dbReference>
<protein>
    <submittedName>
        <fullName evidence="2">Radical SAM domain protein</fullName>
    </submittedName>
</protein>
<dbReference type="SFLD" id="SFLDS00029">
    <property type="entry name" value="Radical_SAM"/>
    <property type="match status" value="1"/>
</dbReference>
<dbReference type="AlphaFoldDB" id="A5G8I9"/>
<dbReference type="GO" id="GO:0003824">
    <property type="term" value="F:catalytic activity"/>
    <property type="evidence" value="ECO:0007669"/>
    <property type="project" value="InterPro"/>
</dbReference>
<evidence type="ECO:0000259" key="1">
    <source>
        <dbReference type="PROSITE" id="PS51918"/>
    </source>
</evidence>
<dbReference type="InterPro" id="IPR045784">
    <property type="entry name" value="Radical_SAM_N2"/>
</dbReference>